<evidence type="ECO:0000313" key="5">
    <source>
        <dbReference type="Proteomes" id="UP000826271"/>
    </source>
</evidence>
<dbReference type="InterPro" id="IPR025836">
    <property type="entry name" value="Zn_knuckle_CX2CX4HX4C"/>
</dbReference>
<dbReference type="GO" id="GO:0003676">
    <property type="term" value="F:nucleic acid binding"/>
    <property type="evidence" value="ECO:0007669"/>
    <property type="project" value="InterPro"/>
</dbReference>
<dbReference type="PROSITE" id="PS50158">
    <property type="entry name" value="ZF_CCHC"/>
    <property type="match status" value="1"/>
</dbReference>
<dbReference type="PANTHER" id="PTHR31286:SF178">
    <property type="entry name" value="DUF4283 DOMAIN-CONTAINING PROTEIN"/>
    <property type="match status" value="1"/>
</dbReference>
<keyword evidence="1" id="KW-0862">Zinc</keyword>
<proteinExistence type="predicted"/>
<dbReference type="Pfam" id="PF14392">
    <property type="entry name" value="zf-CCHC_4"/>
    <property type="match status" value="1"/>
</dbReference>
<feature type="region of interest" description="Disordered" evidence="2">
    <location>
        <begin position="258"/>
        <end position="386"/>
    </location>
</feature>
<feature type="domain" description="CCHC-type" evidence="3">
    <location>
        <begin position="215"/>
        <end position="228"/>
    </location>
</feature>
<dbReference type="InterPro" id="IPR025558">
    <property type="entry name" value="DUF4283"/>
</dbReference>
<name>A0AAV6YHD0_9LAMI</name>
<evidence type="ECO:0000259" key="3">
    <source>
        <dbReference type="PROSITE" id="PS50158"/>
    </source>
</evidence>
<dbReference type="PANTHER" id="PTHR31286">
    <property type="entry name" value="GLYCINE-RICH CELL WALL STRUCTURAL PROTEIN 1.8-LIKE"/>
    <property type="match status" value="1"/>
</dbReference>
<evidence type="ECO:0000256" key="1">
    <source>
        <dbReference type="PROSITE-ProRule" id="PRU00047"/>
    </source>
</evidence>
<dbReference type="EMBL" id="WHWC01000001">
    <property type="protein sequence ID" value="KAG8390825.1"/>
    <property type="molecule type" value="Genomic_DNA"/>
</dbReference>
<dbReference type="Pfam" id="PF14111">
    <property type="entry name" value="DUF4283"/>
    <property type="match status" value="1"/>
</dbReference>
<evidence type="ECO:0000256" key="2">
    <source>
        <dbReference type="SAM" id="MobiDB-lite"/>
    </source>
</evidence>
<comment type="caution">
    <text evidence="4">The sequence shown here is derived from an EMBL/GenBank/DDBJ whole genome shotgun (WGS) entry which is preliminary data.</text>
</comment>
<keyword evidence="1" id="KW-0863">Zinc-finger</keyword>
<accession>A0AAV6YHD0</accession>
<feature type="compositionally biased region" description="Basic and acidic residues" evidence="2">
    <location>
        <begin position="289"/>
        <end position="309"/>
    </location>
</feature>
<protein>
    <recommendedName>
        <fullName evidence="3">CCHC-type domain-containing protein</fullName>
    </recommendedName>
</protein>
<keyword evidence="1" id="KW-0479">Metal-binding</keyword>
<feature type="compositionally biased region" description="Low complexity" evidence="2">
    <location>
        <begin position="261"/>
        <end position="281"/>
    </location>
</feature>
<dbReference type="AlphaFoldDB" id="A0AAV6YHD0"/>
<organism evidence="4 5">
    <name type="scientific">Buddleja alternifolia</name>
    <dbReference type="NCBI Taxonomy" id="168488"/>
    <lineage>
        <taxon>Eukaryota</taxon>
        <taxon>Viridiplantae</taxon>
        <taxon>Streptophyta</taxon>
        <taxon>Embryophyta</taxon>
        <taxon>Tracheophyta</taxon>
        <taxon>Spermatophyta</taxon>
        <taxon>Magnoliopsida</taxon>
        <taxon>eudicotyledons</taxon>
        <taxon>Gunneridae</taxon>
        <taxon>Pentapetalae</taxon>
        <taxon>asterids</taxon>
        <taxon>lamiids</taxon>
        <taxon>Lamiales</taxon>
        <taxon>Scrophulariaceae</taxon>
        <taxon>Buddlejeae</taxon>
        <taxon>Buddleja</taxon>
    </lineage>
</organism>
<dbReference type="InterPro" id="IPR040256">
    <property type="entry name" value="At4g02000-like"/>
</dbReference>
<dbReference type="Proteomes" id="UP000826271">
    <property type="component" value="Unassembled WGS sequence"/>
</dbReference>
<evidence type="ECO:0000313" key="4">
    <source>
        <dbReference type="EMBL" id="KAG8390825.1"/>
    </source>
</evidence>
<keyword evidence="5" id="KW-1185">Reference proteome</keyword>
<sequence>MENPRQSDEEETLRLEELLSLAAKEDKEMEIPQNVWQSGQKVTGHMVIGRLVTSRKFSFAALRSTLITVFNTVKKVDIMKLDDNRFLVTFDHVRDRDRVLEEGPWSFDNNLVVLRHLRGTDDPRSITLDWVDFFIQISGLPLNQLTVEMAQFLGNQMGVFIEADIPRKGSGWSSFLRLKVCIDITKPLRRSFNLKSPSGNVFKLYVAYERLPNFCYLCGVLGHIEKNCGLHYNDNFVDPGLTLPFSPKLRATPRRQSFFTSSGTHSSSSGSNGNENCGGSSSRRRHSPSKSDGRNPSESSLRETPRESSRVSVPPGFDPFVAPPRTRSLQLVDEEDSGESPLTENLKAPAPNSLPSLSNLAKGRYIPPNQRTPLVPSARGTMAEGV</sequence>
<dbReference type="GO" id="GO:0008270">
    <property type="term" value="F:zinc ion binding"/>
    <property type="evidence" value="ECO:0007669"/>
    <property type="project" value="UniProtKB-KW"/>
</dbReference>
<gene>
    <name evidence="4" type="ORF">BUALT_Bualt01G0123800</name>
</gene>
<reference evidence="4" key="1">
    <citation type="submission" date="2019-10" db="EMBL/GenBank/DDBJ databases">
        <authorList>
            <person name="Zhang R."/>
            <person name="Pan Y."/>
            <person name="Wang J."/>
            <person name="Ma R."/>
            <person name="Yu S."/>
        </authorList>
    </citation>
    <scope>NUCLEOTIDE SEQUENCE</scope>
    <source>
        <strain evidence="4">LA-IB0</strain>
        <tissue evidence="4">Leaf</tissue>
    </source>
</reference>
<dbReference type="InterPro" id="IPR001878">
    <property type="entry name" value="Znf_CCHC"/>
</dbReference>